<dbReference type="Proteomes" id="UP000182101">
    <property type="component" value="Plasmid pAMCP48-600"/>
</dbReference>
<evidence type="ECO:0000313" key="1">
    <source>
        <dbReference type="EMBL" id="APD92042.1"/>
    </source>
</evidence>
<geneLocation type="plasmid" evidence="2">
    <name>pamcp48-600</name>
</geneLocation>
<accession>A0AAC9NU36</accession>
<proteinExistence type="predicted"/>
<reference evidence="1 2" key="1">
    <citation type="submission" date="2016-11" db="EMBL/GenBank/DDBJ databases">
        <title>Networking in microbes: conjugative elements and plasmids in the genus Alteromonas.</title>
        <authorList>
            <person name="Lopez-Perez M."/>
            <person name="Ramon-Marco N."/>
            <person name="Rodriguez-Valera F."/>
        </authorList>
    </citation>
    <scope>NUCLEOTIDE SEQUENCE [LARGE SCALE GENOMIC DNA]</scope>
    <source>
        <strain evidence="1 2">CP48</strain>
        <plasmid evidence="2">pamcp48-600</plasmid>
    </source>
</reference>
<gene>
    <name evidence="1" type="ORF">BM524_19165</name>
</gene>
<organism evidence="1 2">
    <name type="scientific">Alteromonas mediterranea</name>
    <dbReference type="NCBI Taxonomy" id="314275"/>
    <lineage>
        <taxon>Bacteria</taxon>
        <taxon>Pseudomonadati</taxon>
        <taxon>Pseudomonadota</taxon>
        <taxon>Gammaproteobacteria</taxon>
        <taxon>Alteromonadales</taxon>
        <taxon>Alteromonadaceae</taxon>
        <taxon>Alteromonas/Salinimonas group</taxon>
        <taxon>Alteromonas</taxon>
    </lineage>
</organism>
<sequence>MSELSMYKEGERLRFVKAHCAMNKHLKALEGEECVALNDSYAHGKTLVKFDTAAMKPVFNIASERLARSS</sequence>
<protein>
    <submittedName>
        <fullName evidence="1">Uncharacterized protein</fullName>
    </submittedName>
</protein>
<dbReference type="AlphaFoldDB" id="A0AAC9NU36"/>
<dbReference type="RefSeq" id="WP_071960652.1">
    <property type="nucleotide sequence ID" value="NZ_CP018025.1"/>
</dbReference>
<evidence type="ECO:0000313" key="2">
    <source>
        <dbReference type="Proteomes" id="UP000182101"/>
    </source>
</evidence>
<name>A0AAC9NU36_9ALTE</name>
<dbReference type="EMBL" id="CP018025">
    <property type="protein sequence ID" value="APD92042.1"/>
    <property type="molecule type" value="Genomic_DNA"/>
</dbReference>
<keyword evidence="1" id="KW-0614">Plasmid</keyword>